<dbReference type="GO" id="GO:0000976">
    <property type="term" value="F:transcription cis-regulatory region binding"/>
    <property type="evidence" value="ECO:0007669"/>
    <property type="project" value="TreeGrafter"/>
</dbReference>
<dbReference type="OrthoDB" id="6119197at2759"/>
<dbReference type="InterPro" id="IPR036770">
    <property type="entry name" value="Ankyrin_rpt-contain_sf"/>
</dbReference>
<dbReference type="Pfam" id="PF18738">
    <property type="entry name" value="HEPN_DZIP3"/>
    <property type="match status" value="1"/>
</dbReference>
<dbReference type="InterPro" id="IPR041249">
    <property type="entry name" value="HEPN_DZIP3"/>
</dbReference>
<proteinExistence type="predicted"/>
<dbReference type="SUPFAM" id="SSF48403">
    <property type="entry name" value="Ankyrin repeat"/>
    <property type="match status" value="2"/>
</dbReference>
<dbReference type="EMBL" id="CACVKT020008230">
    <property type="protein sequence ID" value="CAC5413786.1"/>
    <property type="molecule type" value="Genomic_DNA"/>
</dbReference>
<dbReference type="SMART" id="SM00248">
    <property type="entry name" value="ANK"/>
    <property type="match status" value="11"/>
</dbReference>
<dbReference type="Proteomes" id="UP000507470">
    <property type="component" value="Unassembled WGS sequence"/>
</dbReference>
<dbReference type="InterPro" id="IPR002110">
    <property type="entry name" value="Ankyrin_rpt"/>
</dbReference>
<dbReference type="PRINTS" id="PR01415">
    <property type="entry name" value="ANKYRIN"/>
</dbReference>
<dbReference type="Gene3D" id="1.25.40.20">
    <property type="entry name" value="Ankyrin repeat-containing domain"/>
    <property type="match status" value="4"/>
</dbReference>
<dbReference type="Pfam" id="PF00023">
    <property type="entry name" value="Ank"/>
    <property type="match status" value="1"/>
</dbReference>
<feature type="repeat" description="ANK" evidence="3">
    <location>
        <begin position="565"/>
        <end position="597"/>
    </location>
</feature>
<feature type="repeat" description="ANK" evidence="3">
    <location>
        <begin position="532"/>
        <end position="564"/>
    </location>
</feature>
<feature type="domain" description="DZIP3-like HEPN" evidence="4">
    <location>
        <begin position="39"/>
        <end position="169"/>
    </location>
</feature>
<protein>
    <submittedName>
        <fullName evidence="6">ANKRD50</fullName>
    </submittedName>
</protein>
<feature type="repeat" description="ANK" evidence="3">
    <location>
        <begin position="848"/>
        <end position="880"/>
    </location>
</feature>
<dbReference type="PANTHER" id="PTHR24193:SF121">
    <property type="entry name" value="ADA2A-CONTAINING COMPLEX COMPONENT 3, ISOFORM D"/>
    <property type="match status" value="1"/>
</dbReference>
<organism evidence="6 7">
    <name type="scientific">Mytilus coruscus</name>
    <name type="common">Sea mussel</name>
    <dbReference type="NCBI Taxonomy" id="42192"/>
    <lineage>
        <taxon>Eukaryota</taxon>
        <taxon>Metazoa</taxon>
        <taxon>Spiralia</taxon>
        <taxon>Lophotrochozoa</taxon>
        <taxon>Mollusca</taxon>
        <taxon>Bivalvia</taxon>
        <taxon>Autobranchia</taxon>
        <taxon>Pteriomorphia</taxon>
        <taxon>Mytilida</taxon>
        <taxon>Mytiloidea</taxon>
        <taxon>Mytilidae</taxon>
        <taxon>Mytilinae</taxon>
        <taxon>Mytilus</taxon>
    </lineage>
</organism>
<evidence type="ECO:0000313" key="7">
    <source>
        <dbReference type="Proteomes" id="UP000507470"/>
    </source>
</evidence>
<gene>
    <name evidence="6" type="ORF">MCOR_46651</name>
</gene>
<evidence type="ECO:0000256" key="2">
    <source>
        <dbReference type="ARBA" id="ARBA00023043"/>
    </source>
</evidence>
<evidence type="ECO:0000256" key="1">
    <source>
        <dbReference type="ARBA" id="ARBA00022737"/>
    </source>
</evidence>
<accession>A0A6J8E0Y8</accession>
<dbReference type="Gene3D" id="3.40.50.300">
    <property type="entry name" value="P-loop containing nucleotide triphosphate hydrolases"/>
    <property type="match status" value="1"/>
</dbReference>
<evidence type="ECO:0000259" key="5">
    <source>
        <dbReference type="Pfam" id="PF20720"/>
    </source>
</evidence>
<evidence type="ECO:0000259" key="4">
    <source>
        <dbReference type="Pfam" id="PF18738"/>
    </source>
</evidence>
<dbReference type="InterPro" id="IPR050663">
    <property type="entry name" value="Ankyrin-SOCS_Box"/>
</dbReference>
<evidence type="ECO:0000256" key="3">
    <source>
        <dbReference type="PROSITE-ProRule" id="PRU00023"/>
    </source>
</evidence>
<dbReference type="PANTHER" id="PTHR24193">
    <property type="entry name" value="ANKYRIN REPEAT PROTEIN"/>
    <property type="match status" value="1"/>
</dbReference>
<feature type="repeat" description="ANK" evidence="3">
    <location>
        <begin position="631"/>
        <end position="663"/>
    </location>
</feature>
<feature type="repeat" description="ANK" evidence="3">
    <location>
        <begin position="881"/>
        <end position="913"/>
    </location>
</feature>
<feature type="domain" description="Novel STAND NTPase 3" evidence="5">
    <location>
        <begin position="232"/>
        <end position="358"/>
    </location>
</feature>
<dbReference type="InterPro" id="IPR049050">
    <property type="entry name" value="nSTAND3"/>
</dbReference>
<feature type="repeat" description="ANK" evidence="3">
    <location>
        <begin position="774"/>
        <end position="806"/>
    </location>
</feature>
<dbReference type="PROSITE" id="PS50088">
    <property type="entry name" value="ANK_REPEAT"/>
    <property type="match status" value="7"/>
</dbReference>
<reference evidence="6 7" key="1">
    <citation type="submission" date="2020-06" db="EMBL/GenBank/DDBJ databases">
        <authorList>
            <person name="Li R."/>
            <person name="Bekaert M."/>
        </authorList>
    </citation>
    <scope>NUCLEOTIDE SEQUENCE [LARGE SCALE GENOMIC DNA]</scope>
    <source>
        <strain evidence="7">wild</strain>
    </source>
</reference>
<keyword evidence="7" id="KW-1185">Reference proteome</keyword>
<dbReference type="GO" id="GO:0045944">
    <property type="term" value="P:positive regulation of transcription by RNA polymerase II"/>
    <property type="evidence" value="ECO:0007669"/>
    <property type="project" value="TreeGrafter"/>
</dbReference>
<feature type="repeat" description="ANK" evidence="3">
    <location>
        <begin position="598"/>
        <end position="630"/>
    </location>
</feature>
<keyword evidence="1" id="KW-0677">Repeat</keyword>
<dbReference type="AlphaFoldDB" id="A0A6J8E0Y8"/>
<dbReference type="InterPro" id="IPR027417">
    <property type="entry name" value="P-loop_NTPase"/>
</dbReference>
<dbReference type="PROSITE" id="PS50297">
    <property type="entry name" value="ANK_REP_REGION"/>
    <property type="match status" value="5"/>
</dbReference>
<sequence>MATGISSRESNYIKIGLLIYKISQRAVRLKFDDEFHPDCLQATIKREIDKLRKLQSTNRIDHHQWTLLFPLQGKPSSEEFDITLMICLIRNLTDLEISNNLPFPTRVSIGDDLSRIHHYRNKIAHTNSFIIEDTDFNNYWEDIAQALQRLCGSSFTEEVIALKEMPTSESRKEDGLQFIHIQNRLTDVEEKLVEVTDKLRLIEAHQNGPLPKHIRDLFAKEINNWKKDDEKFFETSASRKILDVVKKNTFTIISGSSGMGKTAIAHHIALHLQEHEGYHILPISDPNDIETCYSQGHIQVLVIDDICGIYSVEQYLINLWERVSNKIRIFLKENKNFRILVTCRLQIAKNPHFERLSKTLNMTECSLPSKDFSSNYVESLKIASIYMNQEHILKLSREIINGLDMFPFLCGMFGKSENKDFKMFECPIHYFEEQFDQMRYKNEGCFLGLALKEDIMEILLQNKWPLYLSSVNGCCNLIKFLLERQASDIHPNAGVTTTHKTNFCDERSFEISTEDMFLDFDFRVWNEYRIKQKNAPLVAACEKGYFEIVQTLVKFGYDIDFVNPNLKSPLMAACYYGHADIMKYLLGCNCNVDLGDNEGQTALHIACREGNIEIVSLLLERGCIINKQDLLNQTPLIRACKYANLDVVKILLEYDCEINACDNKISEIRLLEPGQTSHKDIMEVTIKEKCDVNIIDAIGRTALHEACCKEAFDEENEPESIEDDKEDTLSDNSVVKHYKDTSKDASPNCYELIRKGIVELLIQNNVNIGIADWEGYTALHRAAESGYPTVVDVLLKEIIEKNLMSSLNADNSICLNKSPIQPIFVSGSKSVVNVFLQHNCDINIKDADGRNALHYASENSTLEVVEFLHTNGCNMNVVDLFGKSVIHAAYRGGSVDIIEYFLMRGCDIDHVDNEGETSYFRAFRQTDIEVIDILMKYNCDVNISKKRGQNALEL</sequence>
<name>A0A6J8E0Y8_MYTCO</name>
<dbReference type="Pfam" id="PF12796">
    <property type="entry name" value="Ank_2"/>
    <property type="match status" value="3"/>
</dbReference>
<dbReference type="Pfam" id="PF20720">
    <property type="entry name" value="nSTAND3"/>
    <property type="match status" value="1"/>
</dbReference>
<keyword evidence="2 3" id="KW-0040">ANK repeat</keyword>
<dbReference type="GO" id="GO:0005634">
    <property type="term" value="C:nucleus"/>
    <property type="evidence" value="ECO:0007669"/>
    <property type="project" value="TreeGrafter"/>
</dbReference>
<evidence type="ECO:0000313" key="6">
    <source>
        <dbReference type="EMBL" id="CAC5413786.1"/>
    </source>
</evidence>
<dbReference type="SUPFAM" id="SSF52540">
    <property type="entry name" value="P-loop containing nucleoside triphosphate hydrolases"/>
    <property type="match status" value="1"/>
</dbReference>